<feature type="repeat" description="Cell wall-binding" evidence="2">
    <location>
        <begin position="28"/>
        <end position="47"/>
    </location>
</feature>
<protein>
    <submittedName>
        <fullName evidence="4">Cell wall-binding protein</fullName>
    </submittedName>
</protein>
<organism evidence="4 5">
    <name type="scientific">Ventrimonas faecis</name>
    <dbReference type="NCBI Taxonomy" id="3133170"/>
    <lineage>
        <taxon>Bacteria</taxon>
        <taxon>Bacillati</taxon>
        <taxon>Bacillota</taxon>
        <taxon>Clostridia</taxon>
        <taxon>Lachnospirales</taxon>
        <taxon>Lachnospiraceae</taxon>
        <taxon>Ventrimonas</taxon>
    </lineage>
</organism>
<dbReference type="Pfam" id="PF01473">
    <property type="entry name" value="Choline_bind_1"/>
    <property type="match status" value="1"/>
</dbReference>
<accession>A0ABV1HKG3</accession>
<dbReference type="RefSeq" id="WP_349228851.1">
    <property type="nucleotide sequence ID" value="NZ_JBBMFJ010000007.1"/>
</dbReference>
<proteinExistence type="predicted"/>
<evidence type="ECO:0000313" key="5">
    <source>
        <dbReference type="Proteomes" id="UP001437460"/>
    </source>
</evidence>
<evidence type="ECO:0000256" key="3">
    <source>
        <dbReference type="SAM" id="SignalP"/>
    </source>
</evidence>
<dbReference type="EMBL" id="JBBMFJ010000007">
    <property type="protein sequence ID" value="MEQ2562561.1"/>
    <property type="molecule type" value="Genomic_DNA"/>
</dbReference>
<dbReference type="Proteomes" id="UP001437460">
    <property type="component" value="Unassembled WGS sequence"/>
</dbReference>
<dbReference type="Gene3D" id="2.10.270.10">
    <property type="entry name" value="Cholin Binding"/>
    <property type="match status" value="3"/>
</dbReference>
<keyword evidence="3" id="KW-0732">Signal</keyword>
<evidence type="ECO:0000256" key="2">
    <source>
        <dbReference type="PROSITE-ProRule" id="PRU00591"/>
    </source>
</evidence>
<dbReference type="Pfam" id="PF19127">
    <property type="entry name" value="Choline_bind_3"/>
    <property type="match status" value="1"/>
</dbReference>
<name>A0ABV1HKG3_9FIRM</name>
<feature type="chain" id="PRO_5045846490" evidence="3">
    <location>
        <begin position="28"/>
        <end position="474"/>
    </location>
</feature>
<comment type="caution">
    <text evidence="4">The sequence shown here is derived from an EMBL/GenBank/DDBJ whole genome shotgun (WGS) entry which is preliminary data.</text>
</comment>
<keyword evidence="1" id="KW-0677">Repeat</keyword>
<evidence type="ECO:0000313" key="4">
    <source>
        <dbReference type="EMBL" id="MEQ2562561.1"/>
    </source>
</evidence>
<evidence type="ECO:0000256" key="1">
    <source>
        <dbReference type="ARBA" id="ARBA00022737"/>
    </source>
</evidence>
<gene>
    <name evidence="4" type="ORF">WMO41_05215</name>
</gene>
<sequence>MKKHTKTFLIPCAAAALTIGSSMMAFAATGWQEEDGTWRYYDKNGDEVTSSWKKSGNDWFWLDEDGEMATSQLVEDNDNYYYVNESGVMVRNQWRELENDDPQDDDESDTVWYYFGADGKAYKAKDSGRVNFKSIVRADGVTKKYAFDEEGKMLYGWIDEQGERQTGDDAWQTGVYYLGGADDGAMRSHQWERLDVVDDDQTNDEFQDWYWFYFNANGKKAADTKKTINGRKYYFEEYGNARFSWYASSSNASVATPSFYSPIQDSWMSVGWFKTVPGENTDPDGYSDGEERWYYAEKDGDVVKSRIKKINGSWYAFDEYGKMLEGLYKLEVSDKDILSCTEIEGESDLPEAGDSAEVYYFGGTSKDGAMKTGTVTLDIDGERYTYNFRKSGDELGQGCNGIEDGVIYEKGKRIEADKDEKLKKVEWDGETYLVNTSGKIQKNKKNAKDGDDRYYCTDSKGVVTYEGTEKYSEK</sequence>
<dbReference type="PROSITE" id="PS51170">
    <property type="entry name" value="CW"/>
    <property type="match status" value="1"/>
</dbReference>
<reference evidence="4 5" key="1">
    <citation type="submission" date="2024-03" db="EMBL/GenBank/DDBJ databases">
        <title>Human intestinal bacterial collection.</title>
        <authorList>
            <person name="Pauvert C."/>
            <person name="Hitch T.C.A."/>
            <person name="Clavel T."/>
        </authorList>
    </citation>
    <scope>NUCLEOTIDE SEQUENCE [LARGE SCALE GENOMIC DNA]</scope>
    <source>
        <strain evidence="4 5">CLA-AP-H27</strain>
    </source>
</reference>
<dbReference type="InterPro" id="IPR018337">
    <property type="entry name" value="Cell_wall/Cho-bd_repeat"/>
</dbReference>
<feature type="signal peptide" evidence="3">
    <location>
        <begin position="1"/>
        <end position="27"/>
    </location>
</feature>
<keyword evidence="5" id="KW-1185">Reference proteome</keyword>
<dbReference type="SUPFAM" id="SSF69360">
    <property type="entry name" value="Cell wall binding repeat"/>
    <property type="match status" value="1"/>
</dbReference>